<sequence length="383" mass="42144">MEMMSGFPPPEEARVTLANWRTAPFNRWAFHHVREIVPTAEIAHDPDDIWHLPRKDRSIAGLNKALDGWSNDALVILHRGAVVHESYRNGMTADDPHILMSVSKSLLGLVAGAMAETGALDVAAPITEYLPELSGTAFGGATVRQALDMEVALSFAEDYFATEGPIIEYRKAMNWQPLGEGEAALDLYSFMRLLTECDGPHGQRFRYASPVTDMLGWVLERASGQRYATLLSQHLLQPLGAERAGYITVDRIGGARAAGGICLTARDLARIGQMMLQRGAREGRQVIPESWVDGILRGGNRTAWQQGDFADRFPGVDMSYRAKWYINHDAGTVHARGIHGQLLLVDPAQELVIVWLSSEALPINPDWTAHVFATAERIGTALV</sequence>
<keyword evidence="2" id="KW-0378">Hydrolase</keyword>
<dbReference type="AlphaFoldDB" id="A0A6I6IWI5"/>
<proteinExistence type="predicted"/>
<dbReference type="KEGG" id="rom:EI983_16590"/>
<evidence type="ECO:0000313" key="3">
    <source>
        <dbReference type="Proteomes" id="UP000428330"/>
    </source>
</evidence>
<dbReference type="Gene3D" id="3.40.710.10">
    <property type="entry name" value="DD-peptidase/beta-lactamase superfamily"/>
    <property type="match status" value="1"/>
</dbReference>
<dbReference type="EMBL" id="CP034348">
    <property type="protein sequence ID" value="QGX99797.1"/>
    <property type="molecule type" value="Genomic_DNA"/>
</dbReference>
<dbReference type="InterPro" id="IPR012338">
    <property type="entry name" value="Beta-lactam/transpept-like"/>
</dbReference>
<accession>A0A6I6IWI5</accession>
<name>A0A6I6IWI5_9RHOB</name>
<dbReference type="InterPro" id="IPR001466">
    <property type="entry name" value="Beta-lactam-related"/>
</dbReference>
<gene>
    <name evidence="2" type="ORF">EI983_16590</name>
</gene>
<dbReference type="GO" id="GO:0016787">
    <property type="term" value="F:hydrolase activity"/>
    <property type="evidence" value="ECO:0007669"/>
    <property type="project" value="UniProtKB-KW"/>
</dbReference>
<organism evidence="2 3">
    <name type="scientific">Roseovarius faecimaris</name>
    <dbReference type="NCBI Taxonomy" id="2494550"/>
    <lineage>
        <taxon>Bacteria</taxon>
        <taxon>Pseudomonadati</taxon>
        <taxon>Pseudomonadota</taxon>
        <taxon>Alphaproteobacteria</taxon>
        <taxon>Rhodobacterales</taxon>
        <taxon>Roseobacteraceae</taxon>
        <taxon>Roseovarius</taxon>
    </lineage>
</organism>
<dbReference type="OrthoDB" id="9814204at2"/>
<evidence type="ECO:0000259" key="1">
    <source>
        <dbReference type="Pfam" id="PF00144"/>
    </source>
</evidence>
<dbReference type="SUPFAM" id="SSF56601">
    <property type="entry name" value="beta-lactamase/transpeptidase-like"/>
    <property type="match status" value="1"/>
</dbReference>
<dbReference type="Pfam" id="PF00144">
    <property type="entry name" value="Beta-lactamase"/>
    <property type="match status" value="1"/>
</dbReference>
<reference evidence="3" key="1">
    <citation type="submission" date="2018-12" db="EMBL/GenBank/DDBJ databases">
        <title>Complete genome sequence of Roseovarius sp. MME-070.</title>
        <authorList>
            <person name="Nam Y.-D."/>
            <person name="Kang J."/>
            <person name="Chung W.-H."/>
            <person name="Park Y.S."/>
        </authorList>
    </citation>
    <scope>NUCLEOTIDE SEQUENCE [LARGE SCALE GENOMIC DNA]</scope>
    <source>
        <strain evidence="3">MME-070</strain>
    </source>
</reference>
<keyword evidence="3" id="KW-1185">Reference proteome</keyword>
<dbReference type="Gene3D" id="6.10.250.420">
    <property type="match status" value="1"/>
</dbReference>
<dbReference type="PANTHER" id="PTHR43283:SF7">
    <property type="entry name" value="BETA-LACTAMASE-RELATED DOMAIN-CONTAINING PROTEIN"/>
    <property type="match status" value="1"/>
</dbReference>
<evidence type="ECO:0000313" key="2">
    <source>
        <dbReference type="EMBL" id="QGX99797.1"/>
    </source>
</evidence>
<feature type="domain" description="Beta-lactamase-related" evidence="1">
    <location>
        <begin position="73"/>
        <end position="361"/>
    </location>
</feature>
<dbReference type="Gene3D" id="1.20.58.710">
    <property type="match status" value="1"/>
</dbReference>
<dbReference type="PANTHER" id="PTHR43283">
    <property type="entry name" value="BETA-LACTAMASE-RELATED"/>
    <property type="match status" value="1"/>
</dbReference>
<dbReference type="InterPro" id="IPR050789">
    <property type="entry name" value="Diverse_Enzym_Activities"/>
</dbReference>
<dbReference type="Proteomes" id="UP000428330">
    <property type="component" value="Chromosome"/>
</dbReference>
<protein>
    <submittedName>
        <fullName evidence="2">Class C beta-lactamase-related serine hydrolase</fullName>
    </submittedName>
</protein>